<evidence type="ECO:0000256" key="3">
    <source>
        <dbReference type="ARBA" id="ARBA00023163"/>
    </source>
</evidence>
<dbReference type="EMBL" id="JAGQDE010000017">
    <property type="protein sequence ID" value="MBQ0960779.1"/>
    <property type="molecule type" value="Genomic_DNA"/>
</dbReference>
<organism evidence="5 6">
    <name type="scientific">Ideonella aquatica</name>
    <dbReference type="NCBI Taxonomy" id="2824119"/>
    <lineage>
        <taxon>Bacteria</taxon>
        <taxon>Pseudomonadati</taxon>
        <taxon>Pseudomonadota</taxon>
        <taxon>Betaproteobacteria</taxon>
        <taxon>Burkholderiales</taxon>
        <taxon>Sphaerotilaceae</taxon>
        <taxon>Ideonella</taxon>
    </lineage>
</organism>
<dbReference type="Gene3D" id="1.10.10.10">
    <property type="entry name" value="Winged helix-like DNA-binding domain superfamily/Winged helix DNA-binding domain"/>
    <property type="match status" value="1"/>
</dbReference>
<evidence type="ECO:0000256" key="1">
    <source>
        <dbReference type="ARBA" id="ARBA00023015"/>
    </source>
</evidence>
<dbReference type="GO" id="GO:0003677">
    <property type="term" value="F:DNA binding"/>
    <property type="evidence" value="ECO:0007669"/>
    <property type="project" value="UniProtKB-KW"/>
</dbReference>
<comment type="caution">
    <text evidence="5">The sequence shown here is derived from an EMBL/GenBank/DDBJ whole genome shotgun (WGS) entry which is preliminary data.</text>
</comment>
<dbReference type="InterPro" id="IPR000792">
    <property type="entry name" value="Tscrpt_reg_LuxR_C"/>
</dbReference>
<dbReference type="SMART" id="SM00421">
    <property type="entry name" value="HTH_LUXR"/>
    <property type="match status" value="1"/>
</dbReference>
<dbReference type="InterPro" id="IPR039420">
    <property type="entry name" value="WalR-like"/>
</dbReference>
<feature type="domain" description="HTH luxR-type" evidence="4">
    <location>
        <begin position="300"/>
        <end position="357"/>
    </location>
</feature>
<protein>
    <submittedName>
        <fullName evidence="5">Helix-turn-helix transcriptional regulator</fullName>
    </submittedName>
</protein>
<dbReference type="GO" id="GO:0006355">
    <property type="term" value="P:regulation of DNA-templated transcription"/>
    <property type="evidence" value="ECO:0007669"/>
    <property type="project" value="InterPro"/>
</dbReference>
<dbReference type="SUPFAM" id="SSF55781">
    <property type="entry name" value="GAF domain-like"/>
    <property type="match status" value="1"/>
</dbReference>
<sequence length="369" mass="40297">MKNTSKVSQIRALASAGLPPEGFIAAVLEALHGVIPSYRNLFDWTEPDGRLVRYFFEGPIDHEVAKHYFEEFHNQRELEVMPAFRDTITGRASVKTAEQLDQPAFYESALYNEIWRPQRLKTRIETIVRTSSGTPLGSLVLYRGPGDRRFTAADERLLERIAPYIARGLSAPTPTVGAPAYIASPAGLAFVCLGTQGQVTQLSANAHRLLLLAHGDVTPERAAAAPAAESFPVLATLCRQWLAQRDAFQTCSLQVQNAWGQFVFDGCGLKGTQPDGGAQLHVTISHREPNIVAARRAVASFDLTHAQQEVCLLLHAGRTQTEAAEQLGVSVATVVDHVRKIYAKLDVHSVIELVGLINARQSRSGMAGN</sequence>
<dbReference type="AlphaFoldDB" id="A0A941BMF3"/>
<keyword evidence="2" id="KW-0238">DNA-binding</keyword>
<keyword evidence="1" id="KW-0805">Transcription regulation</keyword>
<evidence type="ECO:0000259" key="4">
    <source>
        <dbReference type="SMART" id="SM00421"/>
    </source>
</evidence>
<dbReference type="SUPFAM" id="SSF46894">
    <property type="entry name" value="C-terminal effector domain of the bipartite response regulators"/>
    <property type="match status" value="1"/>
</dbReference>
<dbReference type="PANTHER" id="PTHR43214:SF41">
    <property type="entry name" value="NITRATE_NITRITE RESPONSE REGULATOR PROTEIN NARP"/>
    <property type="match status" value="1"/>
</dbReference>
<dbReference type="PANTHER" id="PTHR43214">
    <property type="entry name" value="TWO-COMPONENT RESPONSE REGULATOR"/>
    <property type="match status" value="1"/>
</dbReference>
<keyword evidence="3" id="KW-0804">Transcription</keyword>
<dbReference type="Pfam" id="PF00196">
    <property type="entry name" value="GerE"/>
    <property type="match status" value="1"/>
</dbReference>
<dbReference type="Proteomes" id="UP000678374">
    <property type="component" value="Unassembled WGS sequence"/>
</dbReference>
<accession>A0A941BMF3</accession>
<name>A0A941BMF3_9BURK</name>
<evidence type="ECO:0000313" key="6">
    <source>
        <dbReference type="Proteomes" id="UP000678374"/>
    </source>
</evidence>
<evidence type="ECO:0000256" key="2">
    <source>
        <dbReference type="ARBA" id="ARBA00023125"/>
    </source>
</evidence>
<reference evidence="5" key="1">
    <citation type="submission" date="2021-04" db="EMBL/GenBank/DDBJ databases">
        <title>The genome sequence of Ideonella sp. 4Y11.</title>
        <authorList>
            <person name="Liu Y."/>
        </authorList>
    </citation>
    <scope>NUCLEOTIDE SEQUENCE</scope>
    <source>
        <strain evidence="5">4Y11</strain>
    </source>
</reference>
<dbReference type="InterPro" id="IPR016032">
    <property type="entry name" value="Sig_transdc_resp-reg_C-effctor"/>
</dbReference>
<dbReference type="InterPro" id="IPR036388">
    <property type="entry name" value="WH-like_DNA-bd_sf"/>
</dbReference>
<evidence type="ECO:0000313" key="5">
    <source>
        <dbReference type="EMBL" id="MBQ0960779.1"/>
    </source>
</evidence>
<dbReference type="RefSeq" id="WP_210803454.1">
    <property type="nucleotide sequence ID" value="NZ_JAGQDE010000017.1"/>
</dbReference>
<gene>
    <name evidence="5" type="ORF">KAK06_17620</name>
</gene>
<keyword evidence="6" id="KW-1185">Reference proteome</keyword>
<dbReference type="PRINTS" id="PR00038">
    <property type="entry name" value="HTHLUXR"/>
</dbReference>
<proteinExistence type="predicted"/>